<keyword evidence="2" id="KW-1185">Reference proteome</keyword>
<name>A0A9D4DVI2_DREPO</name>
<evidence type="ECO:0000313" key="2">
    <source>
        <dbReference type="Proteomes" id="UP000828390"/>
    </source>
</evidence>
<dbReference type="Proteomes" id="UP000828390">
    <property type="component" value="Unassembled WGS sequence"/>
</dbReference>
<dbReference type="EMBL" id="JAIWYP010000010">
    <property type="protein sequence ID" value="KAH3755105.1"/>
    <property type="molecule type" value="Genomic_DNA"/>
</dbReference>
<reference evidence="1" key="2">
    <citation type="submission" date="2020-11" db="EMBL/GenBank/DDBJ databases">
        <authorList>
            <person name="McCartney M.A."/>
            <person name="Auch B."/>
            <person name="Kono T."/>
            <person name="Mallez S."/>
            <person name="Becker A."/>
            <person name="Gohl D.M."/>
            <person name="Silverstein K.A.T."/>
            <person name="Koren S."/>
            <person name="Bechman K.B."/>
            <person name="Herman A."/>
            <person name="Abrahante J.E."/>
            <person name="Garbe J."/>
        </authorList>
    </citation>
    <scope>NUCLEOTIDE SEQUENCE</scope>
    <source>
        <strain evidence="1">Duluth1</strain>
        <tissue evidence="1">Whole animal</tissue>
    </source>
</reference>
<organism evidence="1 2">
    <name type="scientific">Dreissena polymorpha</name>
    <name type="common">Zebra mussel</name>
    <name type="synonym">Mytilus polymorpha</name>
    <dbReference type="NCBI Taxonomy" id="45954"/>
    <lineage>
        <taxon>Eukaryota</taxon>
        <taxon>Metazoa</taxon>
        <taxon>Spiralia</taxon>
        <taxon>Lophotrochozoa</taxon>
        <taxon>Mollusca</taxon>
        <taxon>Bivalvia</taxon>
        <taxon>Autobranchia</taxon>
        <taxon>Heteroconchia</taxon>
        <taxon>Euheterodonta</taxon>
        <taxon>Imparidentia</taxon>
        <taxon>Neoheterodontei</taxon>
        <taxon>Myida</taxon>
        <taxon>Dreissenoidea</taxon>
        <taxon>Dreissenidae</taxon>
        <taxon>Dreissena</taxon>
    </lineage>
</organism>
<gene>
    <name evidence="1" type="ORF">DPMN_189790</name>
</gene>
<reference evidence="1" key="1">
    <citation type="journal article" date="2019" name="bioRxiv">
        <title>The Genome of the Zebra Mussel, Dreissena polymorpha: A Resource for Invasive Species Research.</title>
        <authorList>
            <person name="McCartney M.A."/>
            <person name="Auch B."/>
            <person name="Kono T."/>
            <person name="Mallez S."/>
            <person name="Zhang Y."/>
            <person name="Obille A."/>
            <person name="Becker A."/>
            <person name="Abrahante J.E."/>
            <person name="Garbe J."/>
            <person name="Badalamenti J.P."/>
            <person name="Herman A."/>
            <person name="Mangelson H."/>
            <person name="Liachko I."/>
            <person name="Sullivan S."/>
            <person name="Sone E.D."/>
            <person name="Koren S."/>
            <person name="Silverstein K.A.T."/>
            <person name="Beckman K.B."/>
            <person name="Gohl D.M."/>
        </authorList>
    </citation>
    <scope>NUCLEOTIDE SEQUENCE</scope>
    <source>
        <strain evidence="1">Duluth1</strain>
        <tissue evidence="1">Whole animal</tissue>
    </source>
</reference>
<accession>A0A9D4DVI2</accession>
<evidence type="ECO:0000313" key="1">
    <source>
        <dbReference type="EMBL" id="KAH3755105.1"/>
    </source>
</evidence>
<sequence length="80" mass="9029">MKTKVFRIPVHGHSHFSRWERSEARKLQDMFKYCAVTVDNISAIFVFVDHVTYAKHGCKHSVGVFGERGKCGGEVGPAHI</sequence>
<protein>
    <submittedName>
        <fullName evidence="1">Uncharacterized protein</fullName>
    </submittedName>
</protein>
<comment type="caution">
    <text evidence="1">The sequence shown here is derived from an EMBL/GenBank/DDBJ whole genome shotgun (WGS) entry which is preliminary data.</text>
</comment>
<proteinExistence type="predicted"/>
<dbReference type="AlphaFoldDB" id="A0A9D4DVI2"/>